<keyword evidence="1" id="KW-1133">Transmembrane helix</keyword>
<keyword evidence="1" id="KW-0472">Membrane</keyword>
<name>A0A183FIE5_HELPZ</name>
<keyword evidence="1" id="KW-0812">Transmembrane</keyword>
<dbReference type="EMBL" id="UZAH01025713">
    <property type="protein sequence ID" value="VDO69207.1"/>
    <property type="molecule type" value="Genomic_DNA"/>
</dbReference>
<evidence type="ECO:0000313" key="4">
    <source>
        <dbReference type="WBParaSite" id="HPBE_0000666101-mRNA-1"/>
    </source>
</evidence>
<proteinExistence type="predicted"/>
<protein>
    <submittedName>
        <fullName evidence="4">Secreted protein</fullName>
    </submittedName>
</protein>
<reference evidence="2 3" key="1">
    <citation type="submission" date="2018-11" db="EMBL/GenBank/DDBJ databases">
        <authorList>
            <consortium name="Pathogen Informatics"/>
        </authorList>
    </citation>
    <scope>NUCLEOTIDE SEQUENCE [LARGE SCALE GENOMIC DNA]</scope>
</reference>
<evidence type="ECO:0000256" key="1">
    <source>
        <dbReference type="SAM" id="Phobius"/>
    </source>
</evidence>
<reference evidence="4" key="2">
    <citation type="submission" date="2019-09" db="UniProtKB">
        <authorList>
            <consortium name="WormBaseParasite"/>
        </authorList>
    </citation>
    <scope>IDENTIFICATION</scope>
</reference>
<evidence type="ECO:0000313" key="3">
    <source>
        <dbReference type="Proteomes" id="UP000050761"/>
    </source>
</evidence>
<sequence>MGVRLRVVCCSVASALSVRPAVWWCVGAYFLPGVPFISALSARSRSTYAGARAHSFVDVFRWSDESKEWKRTGRRQEQVLRRQQR</sequence>
<dbReference type="AlphaFoldDB" id="A0A183FIE5"/>
<accession>A0A3P7Y8S9</accession>
<accession>A0A183FIE5</accession>
<dbReference type="WBParaSite" id="HPBE_0000666101-mRNA-1">
    <property type="protein sequence ID" value="HPBE_0000666101-mRNA-1"/>
    <property type="gene ID" value="HPBE_0000666101"/>
</dbReference>
<keyword evidence="3" id="KW-1185">Reference proteome</keyword>
<gene>
    <name evidence="2" type="ORF">HPBE_LOCUS6662</name>
</gene>
<evidence type="ECO:0000313" key="2">
    <source>
        <dbReference type="EMBL" id="VDO69207.1"/>
    </source>
</evidence>
<dbReference type="Proteomes" id="UP000050761">
    <property type="component" value="Unassembled WGS sequence"/>
</dbReference>
<organism evidence="3 4">
    <name type="scientific">Heligmosomoides polygyrus</name>
    <name type="common">Parasitic roundworm</name>
    <dbReference type="NCBI Taxonomy" id="6339"/>
    <lineage>
        <taxon>Eukaryota</taxon>
        <taxon>Metazoa</taxon>
        <taxon>Ecdysozoa</taxon>
        <taxon>Nematoda</taxon>
        <taxon>Chromadorea</taxon>
        <taxon>Rhabditida</taxon>
        <taxon>Rhabditina</taxon>
        <taxon>Rhabditomorpha</taxon>
        <taxon>Strongyloidea</taxon>
        <taxon>Heligmosomidae</taxon>
        <taxon>Heligmosomoides</taxon>
    </lineage>
</organism>
<feature type="transmembrane region" description="Helical" evidence="1">
    <location>
        <begin position="21"/>
        <end position="42"/>
    </location>
</feature>